<dbReference type="PANTHER" id="PTHR36182">
    <property type="entry name" value="PROTEIN, PUTATIVE (AFU_ORTHOLOGUE AFUA_6G10930)-RELATED"/>
    <property type="match status" value="1"/>
</dbReference>
<dbReference type="PANTHER" id="PTHR36182:SF2">
    <property type="entry name" value="LYTIC POLYSACCHARIDE MONOOXYGENASE"/>
    <property type="match status" value="1"/>
</dbReference>
<evidence type="ECO:0008006" key="4">
    <source>
        <dbReference type="Google" id="ProtNLM"/>
    </source>
</evidence>
<dbReference type="EMBL" id="JAGPNK010000012">
    <property type="protein sequence ID" value="KAH7310536.1"/>
    <property type="molecule type" value="Genomic_DNA"/>
</dbReference>
<organism evidence="2 3">
    <name type="scientific">Stachybotrys elegans</name>
    <dbReference type="NCBI Taxonomy" id="80388"/>
    <lineage>
        <taxon>Eukaryota</taxon>
        <taxon>Fungi</taxon>
        <taxon>Dikarya</taxon>
        <taxon>Ascomycota</taxon>
        <taxon>Pezizomycotina</taxon>
        <taxon>Sordariomycetes</taxon>
        <taxon>Hypocreomycetidae</taxon>
        <taxon>Hypocreales</taxon>
        <taxon>Stachybotryaceae</taxon>
        <taxon>Stachybotrys</taxon>
    </lineage>
</organism>
<accession>A0A8K0WP36</accession>
<feature type="chain" id="PRO_5035459830" description="Chitin-binding type-4 domain-containing protein" evidence="1">
    <location>
        <begin position="18"/>
        <end position="411"/>
    </location>
</feature>
<comment type="caution">
    <text evidence="2">The sequence shown here is derived from an EMBL/GenBank/DDBJ whole genome shotgun (WGS) entry which is preliminary data.</text>
</comment>
<protein>
    <recommendedName>
        <fullName evidence="4">Chitin-binding type-4 domain-containing protein</fullName>
    </recommendedName>
</protein>
<dbReference type="OrthoDB" id="2342176at2759"/>
<keyword evidence="1" id="KW-0732">Signal</keyword>
<proteinExistence type="predicted"/>
<reference evidence="2" key="1">
    <citation type="journal article" date="2021" name="Nat. Commun.">
        <title>Genetic determinants of endophytism in the Arabidopsis root mycobiome.</title>
        <authorList>
            <person name="Mesny F."/>
            <person name="Miyauchi S."/>
            <person name="Thiergart T."/>
            <person name="Pickel B."/>
            <person name="Atanasova L."/>
            <person name="Karlsson M."/>
            <person name="Huettel B."/>
            <person name="Barry K.W."/>
            <person name="Haridas S."/>
            <person name="Chen C."/>
            <person name="Bauer D."/>
            <person name="Andreopoulos W."/>
            <person name="Pangilinan J."/>
            <person name="LaButti K."/>
            <person name="Riley R."/>
            <person name="Lipzen A."/>
            <person name="Clum A."/>
            <person name="Drula E."/>
            <person name="Henrissat B."/>
            <person name="Kohler A."/>
            <person name="Grigoriev I.V."/>
            <person name="Martin F.M."/>
            <person name="Hacquard S."/>
        </authorList>
    </citation>
    <scope>NUCLEOTIDE SEQUENCE</scope>
    <source>
        <strain evidence="2">MPI-CAGE-CH-0235</strain>
    </source>
</reference>
<keyword evidence="3" id="KW-1185">Reference proteome</keyword>
<evidence type="ECO:0000313" key="2">
    <source>
        <dbReference type="EMBL" id="KAH7310536.1"/>
    </source>
</evidence>
<evidence type="ECO:0000313" key="3">
    <source>
        <dbReference type="Proteomes" id="UP000813444"/>
    </source>
</evidence>
<sequence>MLTKSAAFAALASTVSAHASLSNPIPFLYEEGTTVVVPLKIDGSDFPCHIGGFGTYEIDETNVFEAGSTQSLEFKGTMVKGGGSCQISVTTDLEPTKDSVWKVIKSIEGGCPARNVAGNLPGLDFVTPVPDTFDFTVPDLAEGNYTLAWTWFNKVGNREMHMECAPMEVIGGDGSTDLESLPDMFVAHLDNSCSIPAGGDVVFPDAGEDVDRFNGATEAFVDPVGACSPTPAPIADPIVEQPAVPTEEAAAPSGPVIITTAITPVAPTQVPSSAIEIPIETPIENPIACNPGISTPLPDTTSVGTPILTPTPAPEPTPVPTPGPVDPPAGGVLHPAGTPCVPEGLFNCIDGKSFQRCASGVWSVTLATAPGTSCTIGESPSIEIIADPIPGVPIVASPKSRSKRTFRFKRS</sequence>
<dbReference type="Proteomes" id="UP000813444">
    <property type="component" value="Unassembled WGS sequence"/>
</dbReference>
<feature type="signal peptide" evidence="1">
    <location>
        <begin position="1"/>
        <end position="17"/>
    </location>
</feature>
<name>A0A8K0WP36_9HYPO</name>
<dbReference type="Gene3D" id="2.70.50.70">
    <property type="match status" value="1"/>
</dbReference>
<gene>
    <name evidence="2" type="ORF">B0I35DRAFT_470440</name>
</gene>
<evidence type="ECO:0000256" key="1">
    <source>
        <dbReference type="SAM" id="SignalP"/>
    </source>
</evidence>
<dbReference type="AlphaFoldDB" id="A0A8K0WP36"/>